<dbReference type="RefSeq" id="WP_149523036.1">
    <property type="nucleotide sequence ID" value="NZ_VTOU01000003.1"/>
</dbReference>
<organism evidence="2 3">
    <name type="scientific">Sphingomonas montanisoli</name>
    <dbReference type="NCBI Taxonomy" id="2606412"/>
    <lineage>
        <taxon>Bacteria</taxon>
        <taxon>Pseudomonadati</taxon>
        <taxon>Pseudomonadota</taxon>
        <taxon>Alphaproteobacteria</taxon>
        <taxon>Sphingomonadales</taxon>
        <taxon>Sphingomonadaceae</taxon>
        <taxon>Sphingomonas</taxon>
    </lineage>
</organism>
<gene>
    <name evidence="2" type="ORF">FYJ91_14890</name>
</gene>
<dbReference type="EMBL" id="VTOU01000003">
    <property type="protein sequence ID" value="TZG26229.1"/>
    <property type="molecule type" value="Genomic_DNA"/>
</dbReference>
<dbReference type="Proteomes" id="UP000322077">
    <property type="component" value="Unassembled WGS sequence"/>
</dbReference>
<dbReference type="InterPro" id="IPR029068">
    <property type="entry name" value="Glyas_Bleomycin-R_OHBP_Dase"/>
</dbReference>
<dbReference type="Gene3D" id="3.10.180.10">
    <property type="entry name" value="2,3-Dihydroxybiphenyl 1,2-Dioxygenase, domain 1"/>
    <property type="match status" value="2"/>
</dbReference>
<evidence type="ECO:0000259" key="1">
    <source>
        <dbReference type="PROSITE" id="PS51819"/>
    </source>
</evidence>
<evidence type="ECO:0000313" key="3">
    <source>
        <dbReference type="Proteomes" id="UP000322077"/>
    </source>
</evidence>
<dbReference type="PANTHER" id="PTHR33993:SF14">
    <property type="entry name" value="GB|AAF24581.1"/>
    <property type="match status" value="1"/>
</dbReference>
<dbReference type="CDD" id="cd07247">
    <property type="entry name" value="SgaA_N_like"/>
    <property type="match status" value="2"/>
</dbReference>
<dbReference type="Pfam" id="PF00903">
    <property type="entry name" value="Glyoxalase"/>
    <property type="match status" value="2"/>
</dbReference>
<dbReference type="InterPro" id="IPR052164">
    <property type="entry name" value="Anthracycline_SecMetBiosynth"/>
</dbReference>
<dbReference type="AlphaFoldDB" id="A0A5D9C3H9"/>
<feature type="domain" description="VOC" evidence="1">
    <location>
        <begin position="4"/>
        <end position="116"/>
    </location>
</feature>
<feature type="domain" description="VOC" evidence="1">
    <location>
        <begin position="132"/>
        <end position="245"/>
    </location>
</feature>
<dbReference type="InterPro" id="IPR037523">
    <property type="entry name" value="VOC_core"/>
</dbReference>
<protein>
    <submittedName>
        <fullName evidence="2">VOC family protein</fullName>
    </submittedName>
</protein>
<name>A0A5D9C3H9_9SPHN</name>
<keyword evidence="3" id="KW-1185">Reference proteome</keyword>
<evidence type="ECO:0000313" key="2">
    <source>
        <dbReference type="EMBL" id="TZG26229.1"/>
    </source>
</evidence>
<dbReference type="SUPFAM" id="SSF54593">
    <property type="entry name" value="Glyoxalase/Bleomycin resistance protein/Dihydroxybiphenyl dioxygenase"/>
    <property type="match status" value="2"/>
</dbReference>
<dbReference type="InterPro" id="IPR004360">
    <property type="entry name" value="Glyas_Fos-R_dOase_dom"/>
</dbReference>
<dbReference type="PANTHER" id="PTHR33993">
    <property type="entry name" value="GLYOXALASE-RELATED"/>
    <property type="match status" value="1"/>
</dbReference>
<reference evidence="2 3" key="1">
    <citation type="submission" date="2019-08" db="EMBL/GenBank/DDBJ databases">
        <authorList>
            <person name="Wang G."/>
            <person name="Xu Z."/>
        </authorList>
    </citation>
    <scope>NUCLEOTIDE SEQUENCE [LARGE SCALE GENOMIC DNA]</scope>
    <source>
        <strain evidence="2 3">ZX</strain>
    </source>
</reference>
<comment type="caution">
    <text evidence="2">The sequence shown here is derived from an EMBL/GenBank/DDBJ whole genome shotgun (WGS) entry which is preliminary data.</text>
</comment>
<proteinExistence type="predicted"/>
<sequence length="251" mass="26461">MPNQFCWYELITSDADAAKTFYGAVAGWTFTDSGLPGMDYSIIHANGVPLGGVMSLKDGPPPGWFGYVAVDDVDAFADKVKAAGGRIDHSPSDIPQVGRFAMVADPQGASFVLFKGVPGTDMALPPFMSPGSISWHELHTSDWEAGFDFYAGLFGWTKDTPVDMGPMGTYQLFAAGGDAIGGMFSIASEKPHWLYYIGCDDIDAAEARVKAAGGTVPEGPMEVPGGAWVIPAIDPQGALFAMVGMRPNPPA</sequence>
<accession>A0A5D9C3H9</accession>
<dbReference type="PROSITE" id="PS51819">
    <property type="entry name" value="VOC"/>
    <property type="match status" value="2"/>
</dbReference>